<gene>
    <name evidence="4" type="ORF">Q3M24_05560</name>
</gene>
<dbReference type="EMBL" id="CP159373">
    <property type="protein sequence ID" value="XCN74215.1"/>
    <property type="molecule type" value="Genomic_DNA"/>
</dbReference>
<feature type="domain" description="Glycosyl transferase family 1" evidence="2">
    <location>
        <begin position="198"/>
        <end position="355"/>
    </location>
</feature>
<keyword evidence="1" id="KW-0808">Transferase</keyword>
<reference evidence="4" key="2">
    <citation type="submission" date="2024-06" db="EMBL/GenBank/DDBJ databases">
        <authorList>
            <person name="Plum-Jensen L.E."/>
            <person name="Schramm A."/>
            <person name="Marshall I.P.G."/>
        </authorList>
    </citation>
    <scope>NUCLEOTIDE SEQUENCE</scope>
    <source>
        <strain evidence="4">Rat1</strain>
    </source>
</reference>
<dbReference type="Gene3D" id="3.40.50.2000">
    <property type="entry name" value="Glycogen Phosphorylase B"/>
    <property type="match status" value="2"/>
</dbReference>
<proteinExistence type="predicted"/>
<sequence>MNVAYFSNQFAANQGHGIARYAHQLFDELSLLPEISITPVAAWSNHSDDKKNELTQQTGLRLLPWGRLGTSVSWTFLNWPPLEYWMPEAIDVVHAVSLGYPISTNKPYVVTIHDLGPLTHPEFFSNTNPWVMKRCLQQAIRKADAFICVSQSSADELESYVATRIAERIHVVHEGVDSLFWSKPDRDSFGTIMDLPQSDVPYILTVGKISPRKNITRVIEAFTKIIDTIPHHLVLVGGNGWDTDEVMKKISCSTSIKKRIHLAGYVSDIQLHALYSSASLYVHPSLYEGFGLPVLEAMAAGCPVVTSAMSSLPEVAGNAALFVDPIDVNAIAERIQEVCQNSITASELIEKGRQRAALFTWEQCAKRVASVYKEIV</sequence>
<dbReference type="FunFam" id="3.40.50.2000:FF:000119">
    <property type="entry name" value="Glycosyl transferase group 1"/>
    <property type="match status" value="1"/>
</dbReference>
<evidence type="ECO:0000259" key="3">
    <source>
        <dbReference type="Pfam" id="PF13439"/>
    </source>
</evidence>
<dbReference type="Pfam" id="PF13439">
    <property type="entry name" value="Glyco_transf_4"/>
    <property type="match status" value="1"/>
</dbReference>
<dbReference type="InterPro" id="IPR028098">
    <property type="entry name" value="Glyco_trans_4-like_N"/>
</dbReference>
<dbReference type="GO" id="GO:0009103">
    <property type="term" value="P:lipopolysaccharide biosynthetic process"/>
    <property type="evidence" value="ECO:0007669"/>
    <property type="project" value="TreeGrafter"/>
</dbReference>
<dbReference type="PANTHER" id="PTHR46401">
    <property type="entry name" value="GLYCOSYLTRANSFERASE WBBK-RELATED"/>
    <property type="match status" value="1"/>
</dbReference>
<dbReference type="KEGG" id="eaj:Q3M24_05560"/>
<protein>
    <submittedName>
        <fullName evidence="4">Glycosyltransferase family 1 protein</fullName>
    </submittedName>
</protein>
<accession>A0AAU8LY76</accession>
<dbReference type="AlphaFoldDB" id="A0AAU8LY76"/>
<organism evidence="4">
    <name type="scientific">Candidatus Electrothrix aestuarii</name>
    <dbReference type="NCBI Taxonomy" id="3062594"/>
    <lineage>
        <taxon>Bacteria</taxon>
        <taxon>Pseudomonadati</taxon>
        <taxon>Thermodesulfobacteriota</taxon>
        <taxon>Desulfobulbia</taxon>
        <taxon>Desulfobulbales</taxon>
        <taxon>Desulfobulbaceae</taxon>
        <taxon>Candidatus Electrothrix</taxon>
    </lineage>
</organism>
<dbReference type="PANTHER" id="PTHR46401:SF2">
    <property type="entry name" value="GLYCOSYLTRANSFERASE WBBK-RELATED"/>
    <property type="match status" value="1"/>
</dbReference>
<feature type="domain" description="Glycosyltransferase subfamily 4-like N-terminal" evidence="3">
    <location>
        <begin position="66"/>
        <end position="177"/>
    </location>
</feature>
<dbReference type="SUPFAM" id="SSF53756">
    <property type="entry name" value="UDP-Glycosyltransferase/glycogen phosphorylase"/>
    <property type="match status" value="1"/>
</dbReference>
<evidence type="ECO:0000259" key="2">
    <source>
        <dbReference type="Pfam" id="PF00534"/>
    </source>
</evidence>
<evidence type="ECO:0000313" key="4">
    <source>
        <dbReference type="EMBL" id="XCN74215.1"/>
    </source>
</evidence>
<reference evidence="4" key="1">
    <citation type="journal article" date="2024" name="Syst. Appl. Microbiol.">
        <title>First single-strain enrichments of Electrothrix cable bacteria, description of E. aestuarii sp. nov. and E. rattekaaiensis sp. nov., and proposal of a cable bacteria taxonomy following the rules of the SeqCode.</title>
        <authorList>
            <person name="Plum-Jensen L.E."/>
            <person name="Schramm A."/>
            <person name="Marshall I.P.G."/>
        </authorList>
    </citation>
    <scope>NUCLEOTIDE SEQUENCE</scope>
    <source>
        <strain evidence="4">Rat1</strain>
    </source>
</reference>
<evidence type="ECO:0000256" key="1">
    <source>
        <dbReference type="ARBA" id="ARBA00022679"/>
    </source>
</evidence>
<name>A0AAU8LY76_9BACT</name>
<dbReference type="Pfam" id="PF00534">
    <property type="entry name" value="Glycos_transf_1"/>
    <property type="match status" value="1"/>
</dbReference>
<dbReference type="GO" id="GO:0016757">
    <property type="term" value="F:glycosyltransferase activity"/>
    <property type="evidence" value="ECO:0007669"/>
    <property type="project" value="InterPro"/>
</dbReference>
<dbReference type="InterPro" id="IPR001296">
    <property type="entry name" value="Glyco_trans_1"/>
</dbReference>
<dbReference type="CDD" id="cd03809">
    <property type="entry name" value="GT4_MtfB-like"/>
    <property type="match status" value="1"/>
</dbReference>